<proteinExistence type="predicted"/>
<evidence type="ECO:0000313" key="1">
    <source>
        <dbReference type="EMBL" id="RZC16579.1"/>
    </source>
</evidence>
<dbReference type="PANTHER" id="PTHR34970">
    <property type="entry name" value="ABC TRANSPORTER A FAMILY PROTEIN"/>
    <property type="match status" value="1"/>
</dbReference>
<accession>A0A445L0C2</accession>
<dbReference type="Proteomes" id="UP000289340">
    <property type="component" value="Chromosome 4"/>
</dbReference>
<sequence length="117" mass="13189">MRVRLASFFTGAAAASFLGLYTLHKDYKVPHQSFTQQMNILEMPIIHVRMLQLIGASVCLINMVPCCCYVDVFCNGYSSAVLWLLFKSYSTDPELENGGKMTFSACYRLDVHISSFD</sequence>
<evidence type="ECO:0000313" key="2">
    <source>
        <dbReference type="Proteomes" id="UP000289340"/>
    </source>
</evidence>
<reference evidence="1 2" key="1">
    <citation type="submission" date="2018-09" db="EMBL/GenBank/DDBJ databases">
        <title>A high-quality reference genome of wild soybean provides a powerful tool to mine soybean genomes.</title>
        <authorList>
            <person name="Xie M."/>
            <person name="Chung C.Y.L."/>
            <person name="Li M.-W."/>
            <person name="Wong F.-L."/>
            <person name="Chan T.-F."/>
            <person name="Lam H.-M."/>
        </authorList>
    </citation>
    <scope>NUCLEOTIDE SEQUENCE [LARGE SCALE GENOMIC DNA]</scope>
    <source>
        <strain evidence="2">cv. W05</strain>
        <tissue evidence="1">Hypocotyl of etiolated seedlings</tissue>
    </source>
</reference>
<organism evidence="1 2">
    <name type="scientific">Glycine soja</name>
    <name type="common">Wild soybean</name>
    <dbReference type="NCBI Taxonomy" id="3848"/>
    <lineage>
        <taxon>Eukaryota</taxon>
        <taxon>Viridiplantae</taxon>
        <taxon>Streptophyta</taxon>
        <taxon>Embryophyta</taxon>
        <taxon>Tracheophyta</taxon>
        <taxon>Spermatophyta</taxon>
        <taxon>Magnoliopsida</taxon>
        <taxon>eudicotyledons</taxon>
        <taxon>Gunneridae</taxon>
        <taxon>Pentapetalae</taxon>
        <taxon>rosids</taxon>
        <taxon>fabids</taxon>
        <taxon>Fabales</taxon>
        <taxon>Fabaceae</taxon>
        <taxon>Papilionoideae</taxon>
        <taxon>50 kb inversion clade</taxon>
        <taxon>NPAAA clade</taxon>
        <taxon>indigoferoid/millettioid clade</taxon>
        <taxon>Phaseoleae</taxon>
        <taxon>Glycine</taxon>
        <taxon>Glycine subgen. Soja</taxon>
    </lineage>
</organism>
<dbReference type="AlphaFoldDB" id="A0A445L0C2"/>
<dbReference type="PANTHER" id="PTHR34970:SF2">
    <property type="entry name" value="ABC TRANSPORTER A FAMILY PROTEIN"/>
    <property type="match status" value="1"/>
</dbReference>
<dbReference type="EMBL" id="QZWG01000004">
    <property type="protein sequence ID" value="RZC16579.1"/>
    <property type="molecule type" value="Genomic_DNA"/>
</dbReference>
<protein>
    <submittedName>
        <fullName evidence="1">Uncharacterized protein</fullName>
    </submittedName>
</protein>
<comment type="caution">
    <text evidence="1">The sequence shown here is derived from an EMBL/GenBank/DDBJ whole genome shotgun (WGS) entry which is preliminary data.</text>
</comment>
<gene>
    <name evidence="1" type="ORF">D0Y65_009739</name>
</gene>
<name>A0A445L0C2_GLYSO</name>
<keyword evidence="2" id="KW-1185">Reference proteome</keyword>